<dbReference type="EnsemblMetazoa" id="Aqu2.1.10387_001">
    <property type="protein sequence ID" value="Aqu2.1.10387_001"/>
    <property type="gene ID" value="Aqu2.1.10387"/>
</dbReference>
<evidence type="ECO:0000313" key="1">
    <source>
        <dbReference type="EnsemblMetazoa" id="Aqu2.1.10387_001"/>
    </source>
</evidence>
<protein>
    <submittedName>
        <fullName evidence="1">Uncharacterized protein</fullName>
    </submittedName>
</protein>
<proteinExistence type="predicted"/>
<dbReference type="AlphaFoldDB" id="A0A1X7T7Z0"/>
<organism evidence="1">
    <name type="scientific">Amphimedon queenslandica</name>
    <name type="common">Sponge</name>
    <dbReference type="NCBI Taxonomy" id="400682"/>
    <lineage>
        <taxon>Eukaryota</taxon>
        <taxon>Metazoa</taxon>
        <taxon>Porifera</taxon>
        <taxon>Demospongiae</taxon>
        <taxon>Heteroscleromorpha</taxon>
        <taxon>Haplosclerida</taxon>
        <taxon>Niphatidae</taxon>
        <taxon>Amphimedon</taxon>
    </lineage>
</organism>
<accession>A0A1X7T7Z0</accession>
<reference evidence="1" key="1">
    <citation type="submission" date="2017-05" db="UniProtKB">
        <authorList>
            <consortium name="EnsemblMetazoa"/>
        </authorList>
    </citation>
    <scope>IDENTIFICATION</scope>
</reference>
<sequence>MQCGAWQKNIQATCIIHIFIYYSFTRVLFSSKQIELLHVIVVLRVQHYLL</sequence>
<name>A0A1X7T7Z0_AMPQE</name>
<dbReference type="InParanoid" id="A0A1X7T7Z0"/>